<dbReference type="InterPro" id="IPR004473">
    <property type="entry name" value="Restrct_endonuc_typeI_HsdR"/>
</dbReference>
<dbReference type="PANTHER" id="PTHR30195:SF16">
    <property type="entry name" value="TYPE I RESTRICTION ENZYME ENDONUCLEASE SUBUNIT"/>
    <property type="match status" value="1"/>
</dbReference>
<dbReference type="InterPro" id="IPR027417">
    <property type="entry name" value="P-loop_NTPase"/>
</dbReference>
<evidence type="ECO:0000313" key="12">
    <source>
        <dbReference type="EMBL" id="PJA46906.1"/>
    </source>
</evidence>
<dbReference type="Pfam" id="PF18766">
    <property type="entry name" value="SWI2_SNF2"/>
    <property type="match status" value="1"/>
</dbReference>
<dbReference type="InterPro" id="IPR014001">
    <property type="entry name" value="Helicase_ATP-bd"/>
</dbReference>
<evidence type="ECO:0000313" key="13">
    <source>
        <dbReference type="Proteomes" id="UP000231263"/>
    </source>
</evidence>
<evidence type="ECO:0000256" key="2">
    <source>
        <dbReference type="ARBA" id="ARBA00008598"/>
    </source>
</evidence>
<dbReference type="CDD" id="cd22332">
    <property type="entry name" value="HsdR_N"/>
    <property type="match status" value="1"/>
</dbReference>
<dbReference type="EC" id="3.1.21.3" evidence="10"/>
<dbReference type="Pfam" id="PF12008">
    <property type="entry name" value="EcoR124_C"/>
    <property type="match status" value="1"/>
</dbReference>
<evidence type="ECO:0000256" key="1">
    <source>
        <dbReference type="ARBA" id="ARBA00000851"/>
    </source>
</evidence>
<gene>
    <name evidence="12" type="ORF">CO173_00750</name>
</gene>
<dbReference type="GO" id="GO:0009307">
    <property type="term" value="P:DNA restriction-modification system"/>
    <property type="evidence" value="ECO:0007669"/>
    <property type="project" value="UniProtKB-KW"/>
</dbReference>
<dbReference type="SUPFAM" id="SSF52540">
    <property type="entry name" value="P-loop containing nucleoside triphosphate hydrolases"/>
    <property type="match status" value="2"/>
</dbReference>
<comment type="function">
    <text evidence="10">Subunit R is required for both nuclease and ATPase activities, but not for modification.</text>
</comment>
<reference evidence="13" key="1">
    <citation type="submission" date="2017-09" db="EMBL/GenBank/DDBJ databases">
        <title>Depth-based differentiation of microbial function through sediment-hosted aquifers and enrichment of novel symbionts in the deep terrestrial subsurface.</title>
        <authorList>
            <person name="Probst A.J."/>
            <person name="Ladd B."/>
            <person name="Jarett J.K."/>
            <person name="Geller-Mcgrath D.E."/>
            <person name="Sieber C.M.K."/>
            <person name="Emerson J.B."/>
            <person name="Anantharaman K."/>
            <person name="Thomas B.C."/>
            <person name="Malmstrom R."/>
            <person name="Stieglmeier M."/>
            <person name="Klingl A."/>
            <person name="Woyke T."/>
            <person name="Ryan C.M."/>
            <person name="Banfield J.F."/>
        </authorList>
    </citation>
    <scope>NUCLEOTIDE SEQUENCE [LARGE SCALE GENOMIC DNA]</scope>
</reference>
<dbReference type="Pfam" id="PF22679">
    <property type="entry name" value="T1R_D3-like"/>
    <property type="match status" value="1"/>
</dbReference>
<keyword evidence="5 10" id="KW-0680">Restriction system</keyword>
<protein>
    <recommendedName>
        <fullName evidence="10">Type I restriction enzyme endonuclease subunit</fullName>
        <shortName evidence="10">R protein</shortName>
        <ecNumber evidence="10">3.1.21.3</ecNumber>
    </recommendedName>
</protein>
<evidence type="ECO:0000256" key="4">
    <source>
        <dbReference type="ARBA" id="ARBA00022741"/>
    </source>
</evidence>
<dbReference type="Pfam" id="PF04313">
    <property type="entry name" value="HSDR_N"/>
    <property type="match status" value="1"/>
</dbReference>
<keyword evidence="7 10" id="KW-0378">Hydrolase</keyword>
<dbReference type="GO" id="GO:0004386">
    <property type="term" value="F:helicase activity"/>
    <property type="evidence" value="ECO:0007669"/>
    <property type="project" value="UniProtKB-KW"/>
</dbReference>
<dbReference type="NCBIfam" id="TIGR00348">
    <property type="entry name" value="hsdR"/>
    <property type="match status" value="1"/>
</dbReference>
<dbReference type="EMBL" id="PFWT01000006">
    <property type="protein sequence ID" value="PJA46906.1"/>
    <property type="molecule type" value="Genomic_DNA"/>
</dbReference>
<evidence type="ECO:0000256" key="7">
    <source>
        <dbReference type="ARBA" id="ARBA00022801"/>
    </source>
</evidence>
<keyword evidence="8 10" id="KW-0067">ATP-binding</keyword>
<accession>A0A2M7XGP4</accession>
<dbReference type="InterPro" id="IPR051268">
    <property type="entry name" value="Type-I_R_enzyme_R_subunit"/>
</dbReference>
<comment type="catalytic activity">
    <reaction evidence="1 10">
        <text>Endonucleolytic cleavage of DNA to give random double-stranded fragments with terminal 5'-phosphates, ATP is simultaneously hydrolyzed.</text>
        <dbReference type="EC" id="3.1.21.3"/>
    </reaction>
</comment>
<keyword evidence="6" id="KW-0255">Endonuclease</keyword>
<comment type="subunit">
    <text evidence="10">The type I restriction/modification system is composed of three polypeptides R, M and S.</text>
</comment>
<comment type="similarity">
    <text evidence="2 10">Belongs to the HsdR family.</text>
</comment>
<dbReference type="GO" id="GO:0005524">
    <property type="term" value="F:ATP binding"/>
    <property type="evidence" value="ECO:0007669"/>
    <property type="project" value="UniProtKB-KW"/>
</dbReference>
<proteinExistence type="inferred from homology"/>
<comment type="caution">
    <text evidence="12">The sequence shown here is derived from an EMBL/GenBank/DDBJ whole genome shotgun (WGS) entry which is preliminary data.</text>
</comment>
<dbReference type="Gene3D" id="3.90.1570.50">
    <property type="match status" value="2"/>
</dbReference>
<dbReference type="InterPro" id="IPR007409">
    <property type="entry name" value="Restrct_endonuc_type1_HsdR_N"/>
</dbReference>
<dbReference type="Proteomes" id="UP000231263">
    <property type="component" value="Unassembled WGS sequence"/>
</dbReference>
<keyword evidence="12" id="KW-0347">Helicase</keyword>
<sequence length="1018" mass="117503">MPNKNKYNLVAESTQSTVVSEYVSDEKRVAHYQSEAELERAFIKQLETQAYEYLNITSENELVLNLRQQLEKLNNFTFSDTEWEKFFVSVIANPNQSIEEKTTTIQEDSTKILDRDDGTFKNIDLIDKKNVHNNSLQVINQYTTEDGQRANRYDVTVLVNGLPLIHIELKRRGVAISEAFNQINRYQRESFWASSGLFEYVQLFIISNGTHTKYYSNTTRFQHIKESSEGKIKKGKKSSNSFEFTSWWADATNRPITDLMDFAKTFFAKHTILNILTKYCVFTTEKQLLVMRPYQIVATERILNRVEVSTNYKKLGTVEAGGYVWHTTGSGKTLTSFKTAQLASKLPYIDKVLFVVDRKDLDYQTMREYDKFEKGAANSNTSTAKLKKQLEDSNSRIIVTTIQKLDRFISKNKNHTIFDGHIVLIFDECHRSQFGDMHASIVKAFSKYHLFGFTGTPIFAVNSSSGGRLDFKTTEQAFGEKLHTYTIVNAIADKNVLPFKVDYVSTVHEAENIEDAQVRDIDREAVLSAPERLENIVKYIREHFDQKTKRNSFYKIQDRRLAGFNSIFAVSSIDVAKKYYLEFKKQLADEPSDKRLKIATIFSFGVNDEDADGMIDENSEDTSGLDISSRDFLENAISDYNKMFGTSYDTSSDKFQNYYKDVSERVKNREIDILIVVNMFLTGFDATTLNTIWVDKNLRLHGLLQAFSRTNRILNSVKTFGNIVCFRNLEKATNESIALFGDKEASGIVLLKAYNDYYNGYKDDDKEVRGYKSLIDELLENFPVGERIVGEQIQTDFIRSYGAVLRVRNILTTFDEFAGNEILTERDVQDYHSMYIDLYNEFRKGEEGEKENVNDDVVFEMELIKQVEINIDYVLGLIKHYHEDHTKNKELLVDINKAIDSSVELRNKKDLINKFITSLDVHSIIDEDWQKFVEEKKIEELNKIIENENLDPEATYKFINNAFRDGNVATTGTVISKIMINRPSRFSPDGGYGKKRENVLNKLTSFFERFFDISAKNL</sequence>
<dbReference type="InterPro" id="IPR040980">
    <property type="entry name" value="SWI2_SNF2"/>
</dbReference>
<dbReference type="Gene3D" id="1.20.58.2040">
    <property type="match status" value="1"/>
</dbReference>
<name>A0A2M7XGP4_9BACT</name>
<keyword evidence="4 10" id="KW-0547">Nucleotide-binding</keyword>
<evidence type="ECO:0000256" key="9">
    <source>
        <dbReference type="ARBA" id="ARBA00023125"/>
    </source>
</evidence>
<dbReference type="CDD" id="cd18800">
    <property type="entry name" value="SF2_C_EcoR124I-like"/>
    <property type="match status" value="1"/>
</dbReference>
<keyword evidence="9 10" id="KW-0238">DNA-binding</keyword>
<dbReference type="AlphaFoldDB" id="A0A2M7XGP4"/>
<organism evidence="12 13">
    <name type="scientific">Candidatus Uhrbacteria bacterium CG_4_9_14_3_um_filter_41_35</name>
    <dbReference type="NCBI Taxonomy" id="1975034"/>
    <lineage>
        <taxon>Bacteria</taxon>
        <taxon>Candidatus Uhriibacteriota</taxon>
    </lineage>
</organism>
<evidence type="ECO:0000256" key="6">
    <source>
        <dbReference type="ARBA" id="ARBA00022759"/>
    </source>
</evidence>
<dbReference type="CDD" id="cd18030">
    <property type="entry name" value="DEXHc_RE_I_HsdR"/>
    <property type="match status" value="1"/>
</dbReference>
<dbReference type="PROSITE" id="PS51192">
    <property type="entry name" value="HELICASE_ATP_BIND_1"/>
    <property type="match status" value="1"/>
</dbReference>
<evidence type="ECO:0000259" key="11">
    <source>
        <dbReference type="PROSITE" id="PS51192"/>
    </source>
</evidence>
<dbReference type="InterPro" id="IPR055180">
    <property type="entry name" value="HsdR_RecA-like_helicase_dom_2"/>
</dbReference>
<dbReference type="Gene3D" id="3.40.50.300">
    <property type="entry name" value="P-loop containing nucleotide triphosphate hydrolases"/>
    <property type="match status" value="2"/>
</dbReference>
<feature type="domain" description="Helicase ATP-binding" evidence="11">
    <location>
        <begin position="313"/>
        <end position="475"/>
    </location>
</feature>
<dbReference type="InterPro" id="IPR022625">
    <property type="entry name" value="TypeI_RM_Rsu_C"/>
</dbReference>
<keyword evidence="3" id="KW-0540">Nuclease</keyword>
<evidence type="ECO:0000256" key="5">
    <source>
        <dbReference type="ARBA" id="ARBA00022747"/>
    </source>
</evidence>
<dbReference type="GO" id="GO:0003677">
    <property type="term" value="F:DNA binding"/>
    <property type="evidence" value="ECO:0007669"/>
    <property type="project" value="UniProtKB-KW"/>
</dbReference>
<evidence type="ECO:0000256" key="8">
    <source>
        <dbReference type="ARBA" id="ARBA00022840"/>
    </source>
</evidence>
<evidence type="ECO:0000256" key="10">
    <source>
        <dbReference type="RuleBase" id="RU364115"/>
    </source>
</evidence>
<dbReference type="PANTHER" id="PTHR30195">
    <property type="entry name" value="TYPE I SITE-SPECIFIC DEOXYRIBONUCLEASE PROTEIN SUBUNIT M AND R"/>
    <property type="match status" value="1"/>
</dbReference>
<dbReference type="SMART" id="SM00487">
    <property type="entry name" value="DEXDc"/>
    <property type="match status" value="1"/>
</dbReference>
<dbReference type="GO" id="GO:0009035">
    <property type="term" value="F:type I site-specific deoxyribonuclease activity"/>
    <property type="evidence" value="ECO:0007669"/>
    <property type="project" value="UniProtKB-EC"/>
</dbReference>
<evidence type="ECO:0000256" key="3">
    <source>
        <dbReference type="ARBA" id="ARBA00022722"/>
    </source>
</evidence>